<dbReference type="RefSeq" id="WP_187573012.1">
    <property type="nucleotide sequence ID" value="NZ_CP060731.1"/>
</dbReference>
<reference evidence="2 3" key="1">
    <citation type="submission" date="2020-08" db="EMBL/GenBank/DDBJ databases">
        <title>Streptomycin Non-resistant strain, P. mexicana.</title>
        <authorList>
            <person name="Ganesh-Kumar S."/>
            <person name="Zhe T."/>
            <person name="Yu Z."/>
            <person name="Min Y."/>
        </authorList>
    </citation>
    <scope>NUCLEOTIDE SEQUENCE [LARGE SCALE GENOMIC DNA]</scope>
    <source>
        <strain evidence="2 3">GTZY2</strain>
    </source>
</reference>
<accession>A0A7G9TBD3</accession>
<feature type="signal peptide" evidence="1">
    <location>
        <begin position="1"/>
        <end position="23"/>
    </location>
</feature>
<feature type="chain" id="PRO_5028847719" evidence="1">
    <location>
        <begin position="24"/>
        <end position="311"/>
    </location>
</feature>
<evidence type="ECO:0000256" key="1">
    <source>
        <dbReference type="SAM" id="SignalP"/>
    </source>
</evidence>
<organism evidence="2 3">
    <name type="scientific">Pseudoxanthomonas mexicana</name>
    <dbReference type="NCBI Taxonomy" id="128785"/>
    <lineage>
        <taxon>Bacteria</taxon>
        <taxon>Pseudomonadati</taxon>
        <taxon>Pseudomonadota</taxon>
        <taxon>Gammaproteobacteria</taxon>
        <taxon>Lysobacterales</taxon>
        <taxon>Lysobacteraceae</taxon>
        <taxon>Pseudoxanthomonas</taxon>
    </lineage>
</organism>
<dbReference type="EMBL" id="CP060731">
    <property type="protein sequence ID" value="QNN77408.1"/>
    <property type="molecule type" value="Genomic_DNA"/>
</dbReference>
<evidence type="ECO:0000313" key="2">
    <source>
        <dbReference type="EMBL" id="QNN77408.1"/>
    </source>
</evidence>
<dbReference type="Proteomes" id="UP000515838">
    <property type="component" value="Chromosome"/>
</dbReference>
<dbReference type="Pfam" id="PF01963">
    <property type="entry name" value="TraB_PrgY_gumN"/>
    <property type="match status" value="1"/>
</dbReference>
<dbReference type="InterPro" id="IPR002816">
    <property type="entry name" value="TraB/PrgY/GumN_fam"/>
</dbReference>
<gene>
    <name evidence="2" type="ORF">IAE60_16035</name>
</gene>
<dbReference type="PANTHER" id="PTHR40590:SF1">
    <property type="entry name" value="CYTOPLASMIC PROTEIN"/>
    <property type="match status" value="1"/>
</dbReference>
<name>A0A7G9TBD3_PSEMX</name>
<dbReference type="AlphaFoldDB" id="A0A7G9TBD3"/>
<sequence length="311" mass="34208">MLLRRSLKALVVTALLGSASVLAADAPKATGAPVPLLWKVSDKDNAVYLLGSFHLLRPGDYPLSPEVEAAFADAERLMFELAPEEMQSPAMPQMMLQAALRTDGSTLQQELDAATWRRLEGWAGKNGMPVASFNSFEPWFVGLTISIVEMTRQGLDPKLGLDNHFMDKAKAAGKPAAGLERAQEQIGVLDGMEATEQRQFIVEALDQAEKGSAETERLHQAWRRGDAEGLWSGMAADMKRQYPRLYRRINVERNDAWVPRIQQILTQPGDDDALVVVGALHLLGDDGVVEKLRARGYQVERICSACKAGTR</sequence>
<proteinExistence type="predicted"/>
<dbReference type="CDD" id="cd14789">
    <property type="entry name" value="Tiki"/>
    <property type="match status" value="1"/>
</dbReference>
<dbReference type="GeneID" id="81472497"/>
<evidence type="ECO:0000313" key="3">
    <source>
        <dbReference type="Proteomes" id="UP000515838"/>
    </source>
</evidence>
<keyword evidence="1" id="KW-0732">Signal</keyword>
<protein>
    <submittedName>
        <fullName evidence="2">TraB/GumN family protein</fullName>
    </submittedName>
</protein>
<dbReference type="InterPro" id="IPR047111">
    <property type="entry name" value="YbaP-like"/>
</dbReference>
<dbReference type="PANTHER" id="PTHR40590">
    <property type="entry name" value="CYTOPLASMIC PROTEIN-RELATED"/>
    <property type="match status" value="1"/>
</dbReference>